<reference evidence="2" key="1">
    <citation type="submission" date="2023-10" db="EMBL/GenBank/DDBJ databases">
        <authorList>
            <person name="Chen Y."/>
            <person name="Shah S."/>
            <person name="Dougan E. K."/>
            <person name="Thang M."/>
            <person name="Chan C."/>
        </authorList>
    </citation>
    <scope>NUCLEOTIDE SEQUENCE [LARGE SCALE GENOMIC DNA]</scope>
</reference>
<sequence>GLQSDASNMGDRLRELFRVRSVAASAAADIRPPLVTLVRQVLQPPRVCGDGAATSVEGMAMREASEAVVIRVESMHHQMTCDMFAVDARADWRATVFPVSVMGGDAVPYEVAAFVQGRAARMRSGHVACVNKAGRWFELDDAVVTELPEPPEAYPYLVFLARARPRRSIPMGGKRRGLGEPDDALEAAAELPRLDHAASRGSAAGSASGSGSGGRGLPCAASSAARLGQRGKDRKGRNQTGRDQSGHDHAGRDQTGRDRAGQQAGIAGVHPAARAVWNASAAADNRNHTRADAENSVDDPVQRCVGTWDLRRSSADVKRRSWSPKGREFAFREDWKKHVDDEHGGVQRYPNALFSTLSLKPYVVKGEAWREIVANYADFYARSATDWEKPTQRMRELAQSPEGLPAAERWAPRTRCAYVFCARLHWSEDLSWELLAGEDCFVKNPEAVAKLLFGEVYHKHWPDIPEAELRASALRLRIGDADTFQLVLMFL</sequence>
<evidence type="ECO:0000313" key="3">
    <source>
        <dbReference type="Proteomes" id="UP001189429"/>
    </source>
</evidence>
<organism evidence="2 3">
    <name type="scientific">Prorocentrum cordatum</name>
    <dbReference type="NCBI Taxonomy" id="2364126"/>
    <lineage>
        <taxon>Eukaryota</taxon>
        <taxon>Sar</taxon>
        <taxon>Alveolata</taxon>
        <taxon>Dinophyceae</taxon>
        <taxon>Prorocentrales</taxon>
        <taxon>Prorocentraceae</taxon>
        <taxon>Prorocentrum</taxon>
    </lineage>
</organism>
<accession>A0ABN9S521</accession>
<evidence type="ECO:0008006" key="4">
    <source>
        <dbReference type="Google" id="ProtNLM"/>
    </source>
</evidence>
<proteinExistence type="predicted"/>
<comment type="caution">
    <text evidence="2">The sequence shown here is derived from an EMBL/GenBank/DDBJ whole genome shotgun (WGS) entry which is preliminary data.</text>
</comment>
<dbReference type="EMBL" id="CAUYUJ010009469">
    <property type="protein sequence ID" value="CAK0826890.1"/>
    <property type="molecule type" value="Genomic_DNA"/>
</dbReference>
<keyword evidence="3" id="KW-1185">Reference proteome</keyword>
<evidence type="ECO:0000256" key="1">
    <source>
        <dbReference type="SAM" id="MobiDB-lite"/>
    </source>
</evidence>
<feature type="region of interest" description="Disordered" evidence="1">
    <location>
        <begin position="195"/>
        <end position="267"/>
    </location>
</feature>
<gene>
    <name evidence="2" type="ORF">PCOR1329_LOCUS26564</name>
</gene>
<feature type="non-terminal residue" evidence="2">
    <location>
        <position position="491"/>
    </location>
</feature>
<evidence type="ECO:0000313" key="2">
    <source>
        <dbReference type="EMBL" id="CAK0826890.1"/>
    </source>
</evidence>
<feature type="compositionally biased region" description="Basic and acidic residues" evidence="1">
    <location>
        <begin position="244"/>
        <end position="260"/>
    </location>
</feature>
<feature type="non-terminal residue" evidence="2">
    <location>
        <position position="1"/>
    </location>
</feature>
<name>A0ABN9S521_9DINO</name>
<protein>
    <recommendedName>
        <fullName evidence="4">Ubiquitinyl hydrolase 1</fullName>
    </recommendedName>
</protein>
<dbReference type="Proteomes" id="UP001189429">
    <property type="component" value="Unassembled WGS sequence"/>
</dbReference>